<evidence type="ECO:0000256" key="2">
    <source>
        <dbReference type="PIRSR" id="PIRSR610708-1"/>
    </source>
</evidence>
<evidence type="ECO:0000256" key="1">
    <source>
        <dbReference type="ARBA" id="ARBA00009589"/>
    </source>
</evidence>
<organism evidence="3 4">
    <name type="scientific">Mucilaginibacter achroorhodeus</name>
    <dbReference type="NCBI Taxonomy" id="2599294"/>
    <lineage>
        <taxon>Bacteria</taxon>
        <taxon>Pseudomonadati</taxon>
        <taxon>Bacteroidota</taxon>
        <taxon>Sphingobacteriia</taxon>
        <taxon>Sphingobacteriales</taxon>
        <taxon>Sphingobacteriaceae</taxon>
        <taxon>Mucilaginibacter</taxon>
    </lineage>
</organism>
<dbReference type="AlphaFoldDB" id="A0A563TY10"/>
<feature type="active site" description="Nucleophile" evidence="2">
    <location>
        <position position="13"/>
    </location>
</feature>
<dbReference type="SUPFAM" id="SSF56784">
    <property type="entry name" value="HAD-like"/>
    <property type="match status" value="1"/>
</dbReference>
<dbReference type="EMBL" id="VOEI01000007">
    <property type="protein sequence ID" value="TWR24234.1"/>
    <property type="molecule type" value="Genomic_DNA"/>
</dbReference>
<protein>
    <submittedName>
        <fullName evidence="3">5'(3')-deoxyribonucleotidase</fullName>
    </submittedName>
</protein>
<dbReference type="SFLD" id="SFLDS00003">
    <property type="entry name" value="Haloacid_Dehalogenase"/>
    <property type="match status" value="1"/>
</dbReference>
<keyword evidence="4" id="KW-1185">Reference proteome</keyword>
<evidence type="ECO:0000313" key="3">
    <source>
        <dbReference type="EMBL" id="TWR24234.1"/>
    </source>
</evidence>
<dbReference type="Gene3D" id="3.40.50.1000">
    <property type="entry name" value="HAD superfamily/HAD-like"/>
    <property type="match status" value="1"/>
</dbReference>
<feature type="active site" description="Proton donor" evidence="2">
    <location>
        <position position="15"/>
    </location>
</feature>
<gene>
    <name evidence="3" type="ORF">FPZ42_17270</name>
</gene>
<comment type="similarity">
    <text evidence="1">Belongs to the 5'(3')-deoxyribonucleotidase family.</text>
</comment>
<sequence length="180" mass="21052">MCNFNTMKRIAIDMDDVVADAQARFGEWYARDYGIEFTPEQLYSASVQDLIKPEHSSCIREFVFHDDFFKDLPVIKDAKAVIAELYKKYEIYFTTAAMEFPNSLLPKLAWLGEHFPYVTWKNIVFCGDKSIINADYMIDDNVRNFNGFIGQGILFKAAHNHDVRWDVKVNNWQEVKEMLL</sequence>
<dbReference type="GO" id="GO:0008253">
    <property type="term" value="F:5'-nucleotidase activity"/>
    <property type="evidence" value="ECO:0007669"/>
    <property type="project" value="InterPro"/>
</dbReference>
<dbReference type="InterPro" id="IPR023214">
    <property type="entry name" value="HAD_sf"/>
</dbReference>
<dbReference type="SFLD" id="SFLDG01146">
    <property type="entry name" value="C1.2.2"/>
    <property type="match status" value="1"/>
</dbReference>
<name>A0A563TY10_9SPHI</name>
<dbReference type="InterPro" id="IPR036412">
    <property type="entry name" value="HAD-like_sf"/>
</dbReference>
<reference evidence="3 4" key="1">
    <citation type="submission" date="2019-07" db="EMBL/GenBank/DDBJ databases">
        <authorList>
            <person name="Kim J."/>
        </authorList>
    </citation>
    <scope>NUCLEOTIDE SEQUENCE [LARGE SCALE GENOMIC DNA]</scope>
    <source>
        <strain evidence="3 4">MJ1a</strain>
    </source>
</reference>
<dbReference type="Gene3D" id="1.10.40.40">
    <property type="entry name" value="Deoxyribonucleotidase, domain 2"/>
    <property type="match status" value="1"/>
</dbReference>
<dbReference type="PANTHER" id="PTHR16504">
    <property type="entry name" value="5'(3')-DEOXYRIBONUCLEOTIDASE"/>
    <property type="match status" value="1"/>
</dbReference>
<dbReference type="OrthoDB" id="278110at2"/>
<dbReference type="GO" id="GO:0009223">
    <property type="term" value="P:pyrimidine deoxyribonucleotide catabolic process"/>
    <property type="evidence" value="ECO:0007669"/>
    <property type="project" value="TreeGrafter"/>
</dbReference>
<dbReference type="PANTHER" id="PTHR16504:SF4">
    <property type="entry name" value="5'(3')-DEOXYRIBONUCLEOTIDASE"/>
    <property type="match status" value="1"/>
</dbReference>
<accession>A0A563TY10</accession>
<proteinExistence type="inferred from homology"/>
<dbReference type="Proteomes" id="UP000318010">
    <property type="component" value="Unassembled WGS sequence"/>
</dbReference>
<dbReference type="Pfam" id="PF06941">
    <property type="entry name" value="NT5C"/>
    <property type="match status" value="1"/>
</dbReference>
<evidence type="ECO:0000313" key="4">
    <source>
        <dbReference type="Proteomes" id="UP000318010"/>
    </source>
</evidence>
<dbReference type="SFLD" id="SFLDG01126">
    <property type="entry name" value="C1.2:_Nucleotidase_Like"/>
    <property type="match status" value="1"/>
</dbReference>
<comment type="caution">
    <text evidence="3">The sequence shown here is derived from an EMBL/GenBank/DDBJ whole genome shotgun (WGS) entry which is preliminary data.</text>
</comment>
<dbReference type="InterPro" id="IPR010708">
    <property type="entry name" value="5'(3')-deoxyribonucleotidase"/>
</dbReference>